<dbReference type="SUPFAM" id="SSF54980">
    <property type="entry name" value="EF-G C-terminal domain-like"/>
    <property type="match status" value="2"/>
</dbReference>
<dbReference type="PANTHER" id="PTHR42908">
    <property type="entry name" value="TRANSLATION ELONGATION FACTOR-RELATED"/>
    <property type="match status" value="1"/>
</dbReference>
<keyword evidence="1" id="KW-0547">Nucleotide-binding</keyword>
<dbReference type="NCBIfam" id="TIGR00231">
    <property type="entry name" value="small_GTP"/>
    <property type="match status" value="1"/>
</dbReference>
<dbReference type="InterPro" id="IPR000640">
    <property type="entry name" value="EFG_V-like"/>
</dbReference>
<dbReference type="SUPFAM" id="SSF50447">
    <property type="entry name" value="Translation proteins"/>
    <property type="match status" value="1"/>
</dbReference>
<reference evidence="5" key="1">
    <citation type="journal article" date="2012" name="Proc. Natl. Acad. Sci. U.S.A.">
        <title>Antigenic diversity is generated by distinct evolutionary mechanisms in African trypanosome species.</title>
        <authorList>
            <person name="Jackson A.P."/>
            <person name="Berry A."/>
            <person name="Aslett M."/>
            <person name="Allison H.C."/>
            <person name="Burton P."/>
            <person name="Vavrova-Anderson J."/>
            <person name="Brown R."/>
            <person name="Browne H."/>
            <person name="Corton N."/>
            <person name="Hauser H."/>
            <person name="Gamble J."/>
            <person name="Gilderthorp R."/>
            <person name="Marcello L."/>
            <person name="McQuillan J."/>
            <person name="Otto T.D."/>
            <person name="Quail M.A."/>
            <person name="Sanders M.J."/>
            <person name="van Tonder A."/>
            <person name="Ginger M.L."/>
            <person name="Field M.C."/>
            <person name="Barry J.D."/>
            <person name="Hertz-Fowler C."/>
            <person name="Berriman M."/>
        </authorList>
    </citation>
    <scope>NUCLEOTIDE SEQUENCE</scope>
    <source>
        <strain evidence="5">IL3000</strain>
    </source>
</reference>
<evidence type="ECO:0000259" key="4">
    <source>
        <dbReference type="PROSITE" id="PS51722"/>
    </source>
</evidence>
<dbReference type="VEuPathDB" id="TriTrypDB:TcIL3000.11.14090"/>
<accession>G0V317</accession>
<dbReference type="EMBL" id="HE575324">
    <property type="protein sequence ID" value="CCC96040.1"/>
    <property type="molecule type" value="Genomic_DNA"/>
</dbReference>
<evidence type="ECO:0000256" key="1">
    <source>
        <dbReference type="ARBA" id="ARBA00022741"/>
    </source>
</evidence>
<dbReference type="GO" id="GO:0003924">
    <property type="term" value="F:GTPase activity"/>
    <property type="evidence" value="ECO:0007669"/>
    <property type="project" value="InterPro"/>
</dbReference>
<dbReference type="GO" id="GO:0030623">
    <property type="term" value="F:U5 snRNA binding"/>
    <property type="evidence" value="ECO:0007669"/>
    <property type="project" value="TreeGrafter"/>
</dbReference>
<feature type="compositionally biased region" description="Basic and acidic residues" evidence="3">
    <location>
        <begin position="61"/>
        <end position="72"/>
    </location>
</feature>
<dbReference type="InterPro" id="IPR005225">
    <property type="entry name" value="Small_GTP-bd"/>
</dbReference>
<dbReference type="Gene3D" id="3.30.70.240">
    <property type="match status" value="1"/>
</dbReference>
<name>G0V317_TRYCI</name>
<dbReference type="GO" id="GO:0005829">
    <property type="term" value="C:cytosol"/>
    <property type="evidence" value="ECO:0007669"/>
    <property type="project" value="TreeGrafter"/>
</dbReference>
<dbReference type="InterPro" id="IPR044121">
    <property type="entry name" value="Snu114_GTP-bd"/>
</dbReference>
<organism evidence="5">
    <name type="scientific">Trypanosoma congolense (strain IL3000)</name>
    <dbReference type="NCBI Taxonomy" id="1068625"/>
    <lineage>
        <taxon>Eukaryota</taxon>
        <taxon>Discoba</taxon>
        <taxon>Euglenozoa</taxon>
        <taxon>Kinetoplastea</taxon>
        <taxon>Metakinetoplastina</taxon>
        <taxon>Trypanosomatida</taxon>
        <taxon>Trypanosomatidae</taxon>
        <taxon>Trypanosoma</taxon>
        <taxon>Nannomonas</taxon>
    </lineage>
</organism>
<dbReference type="GO" id="GO:0000398">
    <property type="term" value="P:mRNA splicing, via spliceosome"/>
    <property type="evidence" value="ECO:0007669"/>
    <property type="project" value="TreeGrafter"/>
</dbReference>
<dbReference type="Gene3D" id="2.40.30.10">
    <property type="entry name" value="Translation factors"/>
    <property type="match status" value="1"/>
</dbReference>
<dbReference type="Pfam" id="PF00679">
    <property type="entry name" value="EFG_C"/>
    <property type="match status" value="1"/>
</dbReference>
<dbReference type="GO" id="GO:0005525">
    <property type="term" value="F:GTP binding"/>
    <property type="evidence" value="ECO:0007669"/>
    <property type="project" value="UniProtKB-KW"/>
</dbReference>
<dbReference type="InterPro" id="IPR014721">
    <property type="entry name" value="Ribsml_uS5_D2-typ_fold_subgr"/>
</dbReference>
<dbReference type="SMART" id="SM00889">
    <property type="entry name" value="EFG_IV"/>
    <property type="match status" value="1"/>
</dbReference>
<dbReference type="InterPro" id="IPR035647">
    <property type="entry name" value="EFG_III/V"/>
</dbReference>
<dbReference type="SUPFAM" id="SSF54211">
    <property type="entry name" value="Ribosomal protein S5 domain 2-like"/>
    <property type="match status" value="1"/>
</dbReference>
<dbReference type="InterPro" id="IPR020568">
    <property type="entry name" value="Ribosomal_Su5_D2-typ_SF"/>
</dbReference>
<feature type="compositionally biased region" description="Low complexity" evidence="3">
    <location>
        <begin position="16"/>
        <end position="26"/>
    </location>
</feature>
<dbReference type="Pfam" id="PF00009">
    <property type="entry name" value="GTP_EFTU"/>
    <property type="match status" value="1"/>
</dbReference>
<dbReference type="PANTHER" id="PTHR42908:SF6">
    <property type="entry name" value="116 KDA U5 SMALL NUCLEAR RIBONUCLEOPROTEIN COMPONENT"/>
    <property type="match status" value="1"/>
</dbReference>
<protein>
    <submittedName>
        <fullName evidence="5">Uncharacterized protein TCIL3000_11_14090</fullName>
    </submittedName>
</protein>
<feature type="region of interest" description="Disordered" evidence="3">
    <location>
        <begin position="1"/>
        <end position="83"/>
    </location>
</feature>
<dbReference type="Gene3D" id="3.30.70.870">
    <property type="entry name" value="Elongation Factor G (Translational Gtpase), domain 3"/>
    <property type="match status" value="1"/>
</dbReference>
<dbReference type="CDD" id="cd04167">
    <property type="entry name" value="Snu114p"/>
    <property type="match status" value="1"/>
</dbReference>
<evidence type="ECO:0000256" key="2">
    <source>
        <dbReference type="ARBA" id="ARBA00023134"/>
    </source>
</evidence>
<evidence type="ECO:0000313" key="5">
    <source>
        <dbReference type="EMBL" id="CCC96040.1"/>
    </source>
</evidence>
<dbReference type="GO" id="GO:0046540">
    <property type="term" value="C:U4/U6 x U5 tri-snRNP complex"/>
    <property type="evidence" value="ECO:0007669"/>
    <property type="project" value="TreeGrafter"/>
</dbReference>
<feature type="compositionally biased region" description="Polar residues" evidence="3">
    <location>
        <begin position="32"/>
        <end position="46"/>
    </location>
</feature>
<dbReference type="InterPro" id="IPR000795">
    <property type="entry name" value="T_Tr_GTP-bd_dom"/>
</dbReference>
<dbReference type="SUPFAM" id="SSF52540">
    <property type="entry name" value="P-loop containing nucleoside triphosphate hydrolases"/>
    <property type="match status" value="1"/>
</dbReference>
<dbReference type="Gene3D" id="3.40.50.300">
    <property type="entry name" value="P-loop containing nucleotide triphosphate hydrolases"/>
    <property type="match status" value="1"/>
</dbReference>
<feature type="domain" description="Tr-type G" evidence="4">
    <location>
        <begin position="157"/>
        <end position="358"/>
    </location>
</feature>
<sequence length="971" mass="105166">MNFGYDENGNREDVSQSESGSSTSREYGSDQGGRSVNDGSSNNSLASGRDDAYSSSDNDGDSVHHGRRKENEESTSESSGDFSDDVELVIGEVANQPIDEPLVDRRDILSTAKSRMDPARGKFLLEDRRVHPLLTEGGKREKISSRDFLDLLRGAPSRQRTAAVVGHLHHGKTSLLSLLLGGRAYRQREDEIERGISLKSSVVTEVVAGAHYHQTSHLVTFVDTPGHPDFAAETAAALRLVDAALFCVDAAESLTANGARLLRQVVLQESIPIVLVITKIDRLIMDLKLPPLDAYRKIRMTVDAVNNEISSFGSVCSPFLVSPLNGTVCFTSSKLSCFFTLETFALKYSSKYPSVDPITLSQQLWGQVTLKGSKFTRITNFRERPTFVTLVLEPLYKVVAHSLNGKGYKVLSGKLNPLPRGPIAAAREAVEFFFGDPAAEGIDALLNVLPTTENRSAWLQTRYRLQVEGESAVAVAPVLRSQNQGEENFAITRVSHGVLRRGSKVVVVDEHSSDAEPFYTFTVENMFLKMVDGLVDVDSACAGQVVLLSGFGERAGSHLVMVSGTAADPLLWEDNNASVPTNGASTAWINNVQVLPLKCGNPFVHVGLELQDPSKAAQLQRSLQVLIRTTPGLDAHKEETGEYTITGYGELHLDTALHELRCGLCKGVKLALSQPFVSFSETVLEKDGVLALTSSNWAQIGFTSGSIPSQLTESIEYERIDLFPSDGGESVVKLWTSLRQYDMDALDARNIVAAGPHMTKGPSLLINDTLEDEQEESAALTEKQLQAITAGFRSAVAAGPLTGDVVRGAALRLVFAHVEPGARDAAVVAGARAAAKQALLGAHPRLLEPLLAVDIMCPPDSVEKVAEVLQMRRGSILSEEPIAATTFVCVRGMVPAIDSFGLETQLRVATLGEALPLFAFNGWDIVPGDPFDTTIHIGPLQPARGYQLARDFTLKTRFRKGLPPLLAEFQV</sequence>
<dbReference type="InterPro" id="IPR005517">
    <property type="entry name" value="Transl_elong_EFG/EF2_IV"/>
</dbReference>
<proteinExistence type="predicted"/>
<dbReference type="InterPro" id="IPR041095">
    <property type="entry name" value="EFG_II"/>
</dbReference>
<dbReference type="InterPro" id="IPR035655">
    <property type="entry name" value="U5-116kDa_C"/>
</dbReference>
<dbReference type="GO" id="GO:0071007">
    <property type="term" value="C:U2-type catalytic step 2 spliceosome"/>
    <property type="evidence" value="ECO:0007669"/>
    <property type="project" value="TreeGrafter"/>
</dbReference>
<dbReference type="SMART" id="SM00838">
    <property type="entry name" value="EFG_C"/>
    <property type="match status" value="1"/>
</dbReference>
<gene>
    <name evidence="5" type="ORF">TCIL3000_11_14090</name>
</gene>
<dbReference type="AlphaFoldDB" id="G0V317"/>
<dbReference type="InterPro" id="IPR027417">
    <property type="entry name" value="P-loop_NTPase"/>
</dbReference>
<dbReference type="PROSITE" id="PS51722">
    <property type="entry name" value="G_TR_2"/>
    <property type="match status" value="1"/>
</dbReference>
<dbReference type="Pfam" id="PF14492">
    <property type="entry name" value="EFG_III"/>
    <property type="match status" value="1"/>
</dbReference>
<evidence type="ECO:0000256" key="3">
    <source>
        <dbReference type="SAM" id="MobiDB-lite"/>
    </source>
</evidence>
<dbReference type="Gene3D" id="3.30.230.10">
    <property type="match status" value="1"/>
</dbReference>
<dbReference type="FunFam" id="3.30.70.870:FF:000002">
    <property type="entry name" value="Translation elongation factor 2"/>
    <property type="match status" value="1"/>
</dbReference>
<dbReference type="FunFam" id="3.40.50.300:FF:002463">
    <property type="entry name" value="Small nuclear ribonucleoprotein component-like protein"/>
    <property type="match status" value="1"/>
</dbReference>
<dbReference type="InterPro" id="IPR009000">
    <property type="entry name" value="Transl_B-barrel_sf"/>
</dbReference>
<keyword evidence="2" id="KW-0342">GTP-binding</keyword>
<dbReference type="CDD" id="cd04098">
    <property type="entry name" value="eEF2_C_snRNP"/>
    <property type="match status" value="1"/>
</dbReference>